<dbReference type="AlphaFoldDB" id="A0A9W9UQH6"/>
<reference evidence="1" key="2">
    <citation type="journal article" date="2023" name="IMA Fungus">
        <title>Comparative genomic study of the Penicillium genus elucidates a diverse pangenome and 15 lateral gene transfer events.</title>
        <authorList>
            <person name="Petersen C."/>
            <person name="Sorensen T."/>
            <person name="Nielsen M.R."/>
            <person name="Sondergaard T.E."/>
            <person name="Sorensen J.L."/>
            <person name="Fitzpatrick D.A."/>
            <person name="Frisvad J.C."/>
            <person name="Nielsen K.L."/>
        </authorList>
    </citation>
    <scope>NUCLEOTIDE SEQUENCE</scope>
    <source>
        <strain evidence="1">IBT 35673</strain>
    </source>
</reference>
<proteinExistence type="predicted"/>
<dbReference type="SUPFAM" id="SSF51735">
    <property type="entry name" value="NAD(P)-binding Rossmann-fold domains"/>
    <property type="match status" value="1"/>
</dbReference>
<organism evidence="1 2">
    <name type="scientific">Penicillium brevicompactum</name>
    <dbReference type="NCBI Taxonomy" id="5074"/>
    <lineage>
        <taxon>Eukaryota</taxon>
        <taxon>Fungi</taxon>
        <taxon>Dikarya</taxon>
        <taxon>Ascomycota</taxon>
        <taxon>Pezizomycotina</taxon>
        <taxon>Eurotiomycetes</taxon>
        <taxon>Eurotiomycetidae</taxon>
        <taxon>Eurotiales</taxon>
        <taxon>Aspergillaceae</taxon>
        <taxon>Penicillium</taxon>
    </lineage>
</organism>
<sequence length="333" mass="37277">MEGTIVITGATGSLALQALQQIISLYPSMSIVATARDPKASPKSSYLHRLEELRSHHGASKFLIEYLDLSSIPEVRAFTSKIAGLVESQNLPPIKAIFCNAFTWSLDGLRFSSDRLESTFQVNHLAHFLLVLRLLQSMDHELGRIVMFSSEVHDPENINPLSKLGAKLPTNENLDQLIKPGPDRIGSEHDMGWRRYANSKLANVMFMQSLNKRLQKSPKLSKITVTAVDPGGLVESRAHEAQRTINRLLFWLFAMMLPIVNVFTNKLRSNANSARDVVALGLGPEFASRRGHFDGRRAQPPARISEDDERCEALWKACWKWVDMKQSDTCVSA</sequence>
<accession>A0A9W9UQH6</accession>
<protein>
    <submittedName>
        <fullName evidence="1">Short-chain dehydrogenase/reductase SDR</fullName>
    </submittedName>
</protein>
<reference evidence="1" key="1">
    <citation type="submission" date="2022-12" db="EMBL/GenBank/DDBJ databases">
        <authorList>
            <person name="Petersen C."/>
        </authorList>
    </citation>
    <scope>NUCLEOTIDE SEQUENCE</scope>
    <source>
        <strain evidence="1">IBT 35673</strain>
    </source>
</reference>
<evidence type="ECO:0000313" key="2">
    <source>
        <dbReference type="Proteomes" id="UP001147695"/>
    </source>
</evidence>
<dbReference type="GO" id="GO:0005741">
    <property type="term" value="C:mitochondrial outer membrane"/>
    <property type="evidence" value="ECO:0007669"/>
    <property type="project" value="TreeGrafter"/>
</dbReference>
<dbReference type="GO" id="GO:0005811">
    <property type="term" value="C:lipid droplet"/>
    <property type="evidence" value="ECO:0007669"/>
    <property type="project" value="TreeGrafter"/>
</dbReference>
<dbReference type="PANTHER" id="PTHR43647:SF4">
    <property type="entry name" value="KETOREDUCTASE (KR) DOMAIN-CONTAINING PROTEIN"/>
    <property type="match status" value="1"/>
</dbReference>
<dbReference type="Gene3D" id="3.40.50.720">
    <property type="entry name" value="NAD(P)-binding Rossmann-like Domain"/>
    <property type="match status" value="1"/>
</dbReference>
<dbReference type="GO" id="GO:0000253">
    <property type="term" value="F:3-beta-hydroxysteroid 3-dehydrogenase (NADP+) activity"/>
    <property type="evidence" value="ECO:0007669"/>
    <property type="project" value="TreeGrafter"/>
</dbReference>
<dbReference type="InterPro" id="IPR051593">
    <property type="entry name" value="Ergosterol_Biosynth_ERG27"/>
</dbReference>
<dbReference type="Proteomes" id="UP001147695">
    <property type="component" value="Unassembled WGS sequence"/>
</dbReference>
<gene>
    <name evidence="1" type="ORF">N7452_000764</name>
</gene>
<comment type="caution">
    <text evidence="1">The sequence shown here is derived from an EMBL/GenBank/DDBJ whole genome shotgun (WGS) entry which is preliminary data.</text>
</comment>
<name>A0A9W9UQH6_PENBR</name>
<dbReference type="EMBL" id="JAPZBQ010000001">
    <property type="protein sequence ID" value="KAJ5351790.1"/>
    <property type="molecule type" value="Genomic_DNA"/>
</dbReference>
<evidence type="ECO:0000313" key="1">
    <source>
        <dbReference type="EMBL" id="KAJ5351790.1"/>
    </source>
</evidence>
<dbReference type="PANTHER" id="PTHR43647">
    <property type="entry name" value="DEHYDROGENASE"/>
    <property type="match status" value="1"/>
</dbReference>
<dbReference type="InterPro" id="IPR036291">
    <property type="entry name" value="NAD(P)-bd_dom_sf"/>
</dbReference>
<dbReference type="GO" id="GO:0005789">
    <property type="term" value="C:endoplasmic reticulum membrane"/>
    <property type="evidence" value="ECO:0007669"/>
    <property type="project" value="TreeGrafter"/>
</dbReference>